<feature type="region of interest" description="Disordered" evidence="1">
    <location>
        <begin position="380"/>
        <end position="432"/>
    </location>
</feature>
<feature type="compositionally biased region" description="Low complexity" evidence="1">
    <location>
        <begin position="393"/>
        <end position="424"/>
    </location>
</feature>
<dbReference type="GeneID" id="5977478"/>
<evidence type="ECO:0000313" key="4">
    <source>
        <dbReference type="Proteomes" id="UP000001055"/>
    </source>
</evidence>
<gene>
    <name evidence="3" type="ORF">SNOG_10293</name>
</gene>
<keyword evidence="2" id="KW-1133">Transmembrane helix</keyword>
<dbReference type="AlphaFoldDB" id="Q0UD71"/>
<accession>Q0UD71</accession>
<keyword evidence="2" id="KW-0812">Transmembrane</keyword>
<dbReference type="EMBL" id="CH445340">
    <property type="protein sequence ID" value="EAT82628.1"/>
    <property type="molecule type" value="Genomic_DNA"/>
</dbReference>
<organism evidence="3 4">
    <name type="scientific">Phaeosphaeria nodorum (strain SN15 / ATCC MYA-4574 / FGSC 10173)</name>
    <name type="common">Glume blotch fungus</name>
    <name type="synonym">Parastagonospora nodorum</name>
    <dbReference type="NCBI Taxonomy" id="321614"/>
    <lineage>
        <taxon>Eukaryota</taxon>
        <taxon>Fungi</taxon>
        <taxon>Dikarya</taxon>
        <taxon>Ascomycota</taxon>
        <taxon>Pezizomycotina</taxon>
        <taxon>Dothideomycetes</taxon>
        <taxon>Pleosporomycetidae</taxon>
        <taxon>Pleosporales</taxon>
        <taxon>Pleosporineae</taxon>
        <taxon>Phaeosphaeriaceae</taxon>
        <taxon>Parastagonospora</taxon>
    </lineage>
</organism>
<dbReference type="eggNOG" id="ENOG502TD3R">
    <property type="taxonomic scope" value="Eukaryota"/>
</dbReference>
<proteinExistence type="predicted"/>
<dbReference type="RefSeq" id="XP_001800572.1">
    <property type="nucleotide sequence ID" value="XM_001800520.1"/>
</dbReference>
<feature type="transmembrane region" description="Helical" evidence="2">
    <location>
        <begin position="210"/>
        <end position="232"/>
    </location>
</feature>
<evidence type="ECO:0000313" key="3">
    <source>
        <dbReference type="EMBL" id="EAT82628.1"/>
    </source>
</evidence>
<reference evidence="4" key="1">
    <citation type="journal article" date="2007" name="Plant Cell">
        <title>Dothideomycete-plant interactions illuminated by genome sequencing and EST analysis of the wheat pathogen Stagonospora nodorum.</title>
        <authorList>
            <person name="Hane J.K."/>
            <person name="Lowe R.G."/>
            <person name="Solomon P.S."/>
            <person name="Tan K.C."/>
            <person name="Schoch C.L."/>
            <person name="Spatafora J.W."/>
            <person name="Crous P.W."/>
            <person name="Kodira C."/>
            <person name="Birren B.W."/>
            <person name="Galagan J.E."/>
            <person name="Torriani S.F."/>
            <person name="McDonald B.A."/>
            <person name="Oliver R.P."/>
        </authorList>
    </citation>
    <scope>NUCLEOTIDE SEQUENCE [LARGE SCALE GENOMIC DNA]</scope>
    <source>
        <strain evidence="4">SN15 / ATCC MYA-4574 / FGSC 10173</strain>
    </source>
</reference>
<name>Q0UD71_PHANO</name>
<keyword evidence="2" id="KW-0472">Membrane</keyword>
<feature type="transmembrane region" description="Helical" evidence="2">
    <location>
        <begin position="164"/>
        <end position="189"/>
    </location>
</feature>
<feature type="transmembrane region" description="Helical" evidence="2">
    <location>
        <begin position="69"/>
        <end position="87"/>
    </location>
</feature>
<protein>
    <submittedName>
        <fullName evidence="3">Uncharacterized protein</fullName>
    </submittedName>
</protein>
<feature type="transmembrane region" description="Helical" evidence="2">
    <location>
        <begin position="14"/>
        <end position="37"/>
    </location>
</feature>
<dbReference type="KEGG" id="pno:SNOG_10293"/>
<dbReference type="Proteomes" id="UP000001055">
    <property type="component" value="Unassembled WGS sequence"/>
</dbReference>
<dbReference type="OMA" id="GPRWWVC"/>
<dbReference type="HOGENOM" id="CLU_050543_0_0_1"/>
<sequence>MTQTAPRHPAGGDWYHLLVPVGIIRFALFAPLGIYWASSTNHWNLVHAHDQLQTYDPKIASGAHLASEWSTFAFFWNIAVWLPSFWFPPPLNLPFTAVDLVITIYVSWATSYQTQYVPHIETSCAKAAYIRPAGANESFFEAAGRLNGTATTGGNMCKSFVQEWQYGVAISFFYALIVLFGLMAFFGALRDTRRQGKTTIDMLMALCKSALNCLTAIPRGIATLLLLLLWFFPQCIFRCLPISLKAKVRFGRRYALKSVWGLEQKAELEVTELKDMYKQNQRKQLPRYKGGPGEACPLSDFLGVYDMLMAVTEDMHYLDVMTLSRVSKSVREVVLPAHDFDRRIRTFRRYTCPGKEKMECWICDKQICTQPIKVLIAQSPTRTVNIDPKSHKPPSSTTPKTACHPAPSASKPSSSAATNRTANAPHTVDAPL</sequence>
<dbReference type="InParanoid" id="Q0UD71"/>
<dbReference type="VEuPathDB" id="FungiDB:JI435_102930"/>
<evidence type="ECO:0000256" key="2">
    <source>
        <dbReference type="SAM" id="Phobius"/>
    </source>
</evidence>
<evidence type="ECO:0000256" key="1">
    <source>
        <dbReference type="SAM" id="MobiDB-lite"/>
    </source>
</evidence>